<keyword evidence="1" id="KW-1133">Transmembrane helix</keyword>
<protein>
    <submittedName>
        <fullName evidence="2">Aspartate oxidase</fullName>
    </submittedName>
</protein>
<keyword evidence="3" id="KW-1185">Reference proteome</keyword>
<keyword evidence="1" id="KW-0812">Transmembrane</keyword>
<feature type="transmembrane region" description="Helical" evidence="1">
    <location>
        <begin position="12"/>
        <end position="28"/>
    </location>
</feature>
<dbReference type="EMBL" id="JAUSUI010000013">
    <property type="protein sequence ID" value="MDQ0305292.1"/>
    <property type="molecule type" value="Genomic_DNA"/>
</dbReference>
<evidence type="ECO:0000313" key="2">
    <source>
        <dbReference type="EMBL" id="MDQ0305292.1"/>
    </source>
</evidence>
<evidence type="ECO:0000256" key="1">
    <source>
        <dbReference type="SAM" id="Phobius"/>
    </source>
</evidence>
<reference evidence="2 3" key="1">
    <citation type="submission" date="2023-07" db="EMBL/GenBank/DDBJ databases">
        <title>Genomic Encyclopedia of Type Strains, Phase IV (KMG-IV): sequencing the most valuable type-strain genomes for metagenomic binning, comparative biology and taxonomic classification.</title>
        <authorList>
            <person name="Goeker M."/>
        </authorList>
    </citation>
    <scope>NUCLEOTIDE SEQUENCE [LARGE SCALE GENOMIC DNA]</scope>
    <source>
        <strain evidence="2 3">DSM 2457</strain>
    </source>
</reference>
<dbReference type="Proteomes" id="UP001224682">
    <property type="component" value="Unassembled WGS sequence"/>
</dbReference>
<keyword evidence="1" id="KW-0472">Membrane</keyword>
<accession>A0ABU0BHJ6</accession>
<sequence>MLKTVLHEAVRLASVALLVGVVIAWAAVKTGGV</sequence>
<comment type="caution">
    <text evidence="2">The sequence shown here is derived from an EMBL/GenBank/DDBJ whole genome shotgun (WGS) entry which is preliminary data.</text>
</comment>
<proteinExistence type="predicted"/>
<gene>
    <name evidence="2" type="ORF">J2S75_004344</name>
</gene>
<organism evidence="2 3">
    <name type="scientific">Ancylobacter polymorphus</name>
    <dbReference type="NCBI Taxonomy" id="223390"/>
    <lineage>
        <taxon>Bacteria</taxon>
        <taxon>Pseudomonadati</taxon>
        <taxon>Pseudomonadota</taxon>
        <taxon>Alphaproteobacteria</taxon>
        <taxon>Hyphomicrobiales</taxon>
        <taxon>Xanthobacteraceae</taxon>
        <taxon>Ancylobacter</taxon>
    </lineage>
</organism>
<name>A0ABU0BHJ6_9HYPH</name>
<evidence type="ECO:0000313" key="3">
    <source>
        <dbReference type="Proteomes" id="UP001224682"/>
    </source>
</evidence>